<evidence type="ECO:0000313" key="4">
    <source>
        <dbReference type="Proteomes" id="UP000507962"/>
    </source>
</evidence>
<protein>
    <recommendedName>
        <fullName evidence="5">SHOCT domain-containing protein</fullName>
    </recommendedName>
</protein>
<keyword evidence="4" id="KW-1185">Reference proteome</keyword>
<reference evidence="3 4" key="1">
    <citation type="submission" date="2019-03" db="EMBL/GenBank/DDBJ databases">
        <authorList>
            <person name="Nijsse B."/>
        </authorList>
    </citation>
    <scope>NUCLEOTIDE SEQUENCE [LARGE SCALE GENOMIC DNA]</scope>
    <source>
        <strain evidence="3">Desulfoluna butyratoxydans MSL71</strain>
    </source>
</reference>
<feature type="transmembrane region" description="Helical" evidence="2">
    <location>
        <begin position="65"/>
        <end position="85"/>
    </location>
</feature>
<sequence length="182" mass="20011">MLRCGGYGVSPSASNRCERMKSNKRTDSPGVMKSLFMVYLILGGHILLIVALCFFVLFFRGLVNYLPWIFLGGVSLIGLSAYLIYKRMKTEGKALREILSLPMLQGKTVEISVLGGLASVRVEDPNPQQPLAIDAGAPPRTATIHALPPSSHVTELMELAHLLDNDLITLDEYNKAKKKIIN</sequence>
<evidence type="ECO:0000256" key="2">
    <source>
        <dbReference type="SAM" id="Phobius"/>
    </source>
</evidence>
<gene>
    <name evidence="3" type="ORF">MSL71_48610</name>
</gene>
<evidence type="ECO:0000313" key="3">
    <source>
        <dbReference type="EMBL" id="VFQ47175.1"/>
    </source>
</evidence>
<feature type="region of interest" description="Disordered" evidence="1">
    <location>
        <begin position="1"/>
        <end position="26"/>
    </location>
</feature>
<name>A0A4U8YS16_9BACT</name>
<feature type="compositionally biased region" description="Basic and acidic residues" evidence="1">
    <location>
        <begin position="16"/>
        <end position="26"/>
    </location>
</feature>
<evidence type="ECO:0000256" key="1">
    <source>
        <dbReference type="SAM" id="MobiDB-lite"/>
    </source>
</evidence>
<proteinExistence type="predicted"/>
<evidence type="ECO:0008006" key="5">
    <source>
        <dbReference type="Google" id="ProtNLM"/>
    </source>
</evidence>
<keyword evidence="2" id="KW-1133">Transmembrane helix</keyword>
<organism evidence="3 4">
    <name type="scientific">Desulfoluna butyratoxydans</name>
    <dbReference type="NCBI Taxonomy" id="231438"/>
    <lineage>
        <taxon>Bacteria</taxon>
        <taxon>Pseudomonadati</taxon>
        <taxon>Thermodesulfobacteriota</taxon>
        <taxon>Desulfobacteria</taxon>
        <taxon>Desulfobacterales</taxon>
        <taxon>Desulfolunaceae</taxon>
        <taxon>Desulfoluna</taxon>
    </lineage>
</organism>
<dbReference type="Proteomes" id="UP000507962">
    <property type="component" value="Unassembled WGS sequence"/>
</dbReference>
<accession>A0A4U8YS16</accession>
<keyword evidence="2" id="KW-0812">Transmembrane</keyword>
<feature type="transmembrane region" description="Helical" evidence="2">
    <location>
        <begin position="35"/>
        <end position="59"/>
    </location>
</feature>
<dbReference type="AlphaFoldDB" id="A0A4U8YS16"/>
<keyword evidence="2" id="KW-0472">Membrane</keyword>
<dbReference type="EMBL" id="CAADHO010000014">
    <property type="protein sequence ID" value="VFQ47175.1"/>
    <property type="molecule type" value="Genomic_DNA"/>
</dbReference>